<feature type="transmembrane region" description="Helical" evidence="6">
    <location>
        <begin position="130"/>
        <end position="149"/>
    </location>
</feature>
<dbReference type="GO" id="GO:0005886">
    <property type="term" value="C:plasma membrane"/>
    <property type="evidence" value="ECO:0007669"/>
    <property type="project" value="UniProtKB-SubCell"/>
</dbReference>
<comment type="subcellular location">
    <subcellularLocation>
        <location evidence="1">Cell membrane</location>
        <topology evidence="1">Multi-pass membrane protein</topology>
    </subcellularLocation>
</comment>
<evidence type="ECO:0000256" key="3">
    <source>
        <dbReference type="ARBA" id="ARBA00022692"/>
    </source>
</evidence>
<keyword evidence="2" id="KW-1003">Cell membrane</keyword>
<accession>A0A3B0ZNU2</accession>
<dbReference type="EMBL" id="UOFQ01000116">
    <property type="protein sequence ID" value="VAW89007.1"/>
    <property type="molecule type" value="Genomic_DNA"/>
</dbReference>
<proteinExistence type="predicted"/>
<feature type="transmembrane region" description="Helical" evidence="6">
    <location>
        <begin position="161"/>
        <end position="179"/>
    </location>
</feature>
<organism evidence="8">
    <name type="scientific">hydrothermal vent metagenome</name>
    <dbReference type="NCBI Taxonomy" id="652676"/>
    <lineage>
        <taxon>unclassified sequences</taxon>
        <taxon>metagenomes</taxon>
        <taxon>ecological metagenomes</taxon>
    </lineage>
</organism>
<dbReference type="InterPro" id="IPR015414">
    <property type="entry name" value="TMEM64"/>
</dbReference>
<feature type="transmembrane region" description="Helical" evidence="6">
    <location>
        <begin position="42"/>
        <end position="62"/>
    </location>
</feature>
<keyword evidence="3 6" id="KW-0812">Transmembrane</keyword>
<feature type="transmembrane region" description="Helical" evidence="6">
    <location>
        <begin position="74"/>
        <end position="100"/>
    </location>
</feature>
<protein>
    <recommendedName>
        <fullName evidence="7">VTT domain-containing protein</fullName>
    </recommendedName>
</protein>
<evidence type="ECO:0000313" key="8">
    <source>
        <dbReference type="EMBL" id="VAW89007.1"/>
    </source>
</evidence>
<feature type="domain" description="VTT" evidence="7">
    <location>
        <begin position="64"/>
        <end position="181"/>
    </location>
</feature>
<gene>
    <name evidence="8" type="ORF">MNBD_GAMMA17-1039</name>
</gene>
<evidence type="ECO:0000256" key="4">
    <source>
        <dbReference type="ARBA" id="ARBA00022989"/>
    </source>
</evidence>
<dbReference type="InterPro" id="IPR032816">
    <property type="entry name" value="VTT_dom"/>
</dbReference>
<dbReference type="PANTHER" id="PTHR12677:SF59">
    <property type="entry name" value="GOLGI APPARATUS MEMBRANE PROTEIN TVP38-RELATED"/>
    <property type="match status" value="1"/>
</dbReference>
<reference evidence="8" key="1">
    <citation type="submission" date="2018-06" db="EMBL/GenBank/DDBJ databases">
        <authorList>
            <person name="Zhirakovskaya E."/>
        </authorList>
    </citation>
    <scope>NUCLEOTIDE SEQUENCE</scope>
</reference>
<evidence type="ECO:0000256" key="5">
    <source>
        <dbReference type="ARBA" id="ARBA00023136"/>
    </source>
</evidence>
<keyword evidence="4 6" id="KW-1133">Transmembrane helix</keyword>
<feature type="transmembrane region" description="Helical" evidence="6">
    <location>
        <begin position="191"/>
        <end position="212"/>
    </location>
</feature>
<evidence type="ECO:0000259" key="7">
    <source>
        <dbReference type="Pfam" id="PF09335"/>
    </source>
</evidence>
<dbReference type="AlphaFoldDB" id="A0A3B0ZNU2"/>
<name>A0A3B0ZNU2_9ZZZZ</name>
<sequence length="221" mass="23882">MKTLIKLFLLLVACFASIFVVIKLTGLVTIDDVKGWLALAETISPLTLAAMIVLLLLVDLVISIPTLIVCMLSGYFLGFGLGAFASMVGLSLVGVVGYTMSRLFGPTLLMKVVKCEDKIEEMANLFHRHGFIMILVSRAIPMVPESAACMSGITKMPLQRFALAWMLSSCPYALMTAYAGSVSTAQDPAPAIVTAIGMMIILWAGVTFFSRYQMAGKIEVR</sequence>
<evidence type="ECO:0000256" key="6">
    <source>
        <dbReference type="SAM" id="Phobius"/>
    </source>
</evidence>
<evidence type="ECO:0000256" key="1">
    <source>
        <dbReference type="ARBA" id="ARBA00004651"/>
    </source>
</evidence>
<dbReference type="Pfam" id="PF09335">
    <property type="entry name" value="VTT_dom"/>
    <property type="match status" value="1"/>
</dbReference>
<dbReference type="PANTHER" id="PTHR12677">
    <property type="entry name" value="GOLGI APPARATUS MEMBRANE PROTEIN TVP38-RELATED"/>
    <property type="match status" value="1"/>
</dbReference>
<evidence type="ECO:0000256" key="2">
    <source>
        <dbReference type="ARBA" id="ARBA00022475"/>
    </source>
</evidence>
<keyword evidence="5 6" id="KW-0472">Membrane</keyword>
<feature type="transmembrane region" description="Helical" evidence="6">
    <location>
        <begin position="7"/>
        <end position="30"/>
    </location>
</feature>